<dbReference type="AlphaFoldDB" id="A0A0A9FY26"/>
<reference evidence="1" key="2">
    <citation type="journal article" date="2015" name="Data Brief">
        <title>Shoot transcriptome of the giant reed, Arundo donax.</title>
        <authorList>
            <person name="Barrero R.A."/>
            <person name="Guerrero F.D."/>
            <person name="Moolhuijzen P."/>
            <person name="Goolsby J.A."/>
            <person name="Tidwell J."/>
            <person name="Bellgard S.E."/>
            <person name="Bellgard M.I."/>
        </authorList>
    </citation>
    <scope>NUCLEOTIDE SEQUENCE</scope>
    <source>
        <tissue evidence="1">Shoot tissue taken approximately 20 cm above the soil surface</tissue>
    </source>
</reference>
<name>A0A0A9FY26_ARUDO</name>
<protein>
    <submittedName>
        <fullName evidence="1">Uncharacterized protein</fullName>
    </submittedName>
</protein>
<sequence length="36" mass="4225">MLSFTKSHVMPFFLLSQGALHVVWYNKHVSFMITLN</sequence>
<proteinExistence type="predicted"/>
<organism evidence="1">
    <name type="scientific">Arundo donax</name>
    <name type="common">Giant reed</name>
    <name type="synonym">Donax arundinaceus</name>
    <dbReference type="NCBI Taxonomy" id="35708"/>
    <lineage>
        <taxon>Eukaryota</taxon>
        <taxon>Viridiplantae</taxon>
        <taxon>Streptophyta</taxon>
        <taxon>Embryophyta</taxon>
        <taxon>Tracheophyta</taxon>
        <taxon>Spermatophyta</taxon>
        <taxon>Magnoliopsida</taxon>
        <taxon>Liliopsida</taxon>
        <taxon>Poales</taxon>
        <taxon>Poaceae</taxon>
        <taxon>PACMAD clade</taxon>
        <taxon>Arundinoideae</taxon>
        <taxon>Arundineae</taxon>
        <taxon>Arundo</taxon>
    </lineage>
</organism>
<accession>A0A0A9FY26</accession>
<reference evidence="1" key="1">
    <citation type="submission" date="2014-09" db="EMBL/GenBank/DDBJ databases">
        <authorList>
            <person name="Magalhaes I.L.F."/>
            <person name="Oliveira U."/>
            <person name="Santos F.R."/>
            <person name="Vidigal T.H.D.A."/>
            <person name="Brescovit A.D."/>
            <person name="Santos A.J."/>
        </authorList>
    </citation>
    <scope>NUCLEOTIDE SEQUENCE</scope>
    <source>
        <tissue evidence="1">Shoot tissue taken approximately 20 cm above the soil surface</tissue>
    </source>
</reference>
<dbReference type="EMBL" id="GBRH01184608">
    <property type="protein sequence ID" value="JAE13288.1"/>
    <property type="molecule type" value="Transcribed_RNA"/>
</dbReference>
<evidence type="ECO:0000313" key="1">
    <source>
        <dbReference type="EMBL" id="JAE13288.1"/>
    </source>
</evidence>